<dbReference type="InterPro" id="IPR029257">
    <property type="entry name" value="RAB3GAP2_C"/>
</dbReference>
<name>A0AA36DS05_CYLNA</name>
<accession>A0AA36DS05</accession>
<dbReference type="Pfam" id="PF14656">
    <property type="entry name" value="RAB3GAP2_C"/>
    <property type="match status" value="1"/>
</dbReference>
<dbReference type="Pfam" id="PF14655">
    <property type="entry name" value="RAB3GAP2_N"/>
    <property type="match status" value="1"/>
</dbReference>
<dbReference type="AlphaFoldDB" id="A0AA36DS05"/>
<evidence type="ECO:0000256" key="4">
    <source>
        <dbReference type="ARBA" id="ARBA00022490"/>
    </source>
</evidence>
<evidence type="ECO:0000256" key="2">
    <source>
        <dbReference type="ARBA" id="ARBA00008153"/>
    </source>
</evidence>
<dbReference type="GO" id="GO:0005737">
    <property type="term" value="C:cytoplasm"/>
    <property type="evidence" value="ECO:0007669"/>
    <property type="project" value="UniProtKB-SubCell"/>
</dbReference>
<proteinExistence type="inferred from homology"/>
<organism evidence="7 8">
    <name type="scientific">Cylicocyclus nassatus</name>
    <name type="common">Nematode worm</name>
    <dbReference type="NCBI Taxonomy" id="53992"/>
    <lineage>
        <taxon>Eukaryota</taxon>
        <taxon>Metazoa</taxon>
        <taxon>Ecdysozoa</taxon>
        <taxon>Nematoda</taxon>
        <taxon>Chromadorea</taxon>
        <taxon>Rhabditida</taxon>
        <taxon>Rhabditina</taxon>
        <taxon>Rhabditomorpha</taxon>
        <taxon>Strongyloidea</taxon>
        <taxon>Strongylidae</taxon>
        <taxon>Cylicocyclus</taxon>
    </lineage>
</organism>
<dbReference type="InterPro" id="IPR026059">
    <property type="entry name" value="Rab3GAP2"/>
</dbReference>
<dbReference type="EMBL" id="CATQJL010000112">
    <property type="protein sequence ID" value="CAJ0592610.1"/>
    <property type="molecule type" value="Genomic_DNA"/>
</dbReference>
<comment type="caution">
    <text evidence="7">The sequence shown here is derived from an EMBL/GenBank/DDBJ whole genome shotgun (WGS) entry which is preliminary data.</text>
</comment>
<sequence length="1245" mass="140283">MAVSFTLEESLFIEKEVASEVKEYLLGGCREESRGFVKRTVSTSSDEDAARDTEKPAGVRDWDFLAEEEPLNSVVDNDASPLSWLSQCFLVTYNSLDYMLLVNRQRFALLNRSVLDPKQFEIVCLKELGDELGFAEEDTITCGCLFGLGTHRVTETLDCLIVALGMSNGHVVFFTDHGVLLFFEQFAKDDVLSLSFVRTDDSQQFTVVTSADFFAVEPISLHSTLLKAKSAIAKREMKAEELSKTLELDVDHMKPEKGANGLRHVLFTGVHQPSAFELYSTASFSSYNETIRSSVPPLYSMYLYTSDRIFSTFAWTTDSDRRKIWAEAVKYGKSFVPHFGLRDMLGFSSKPRKKAAFAQESYTITTRGALGDSRLAVEIALEASRGLVAVVDHVARVVLIDVLNRQIIRIWKGYRDASVAWVTSVDNKQTALFLAIFAPRRSLLEVWNVQSGVRVGAVHVDPVGVLLDGGSAAVLCGTHSSLYERDAYFVDSQGKFCRLIVPFHLSMLRITSQDQHDQLLLSKFSPSSDISSFLPLFSTLRLQKSKRELLLMVLPYVTEPRILQSILNGIGKSEIGAGPLKDLVALLKRLLGLYNKLFGYHHRNVEECDLPSTHFGEQIQEILRRHCAFEQISSTQIMSPGEFLNFIDCRSRNTAFWERNYPDADVLRFGEFVFAPVLKGQIDVEDFFDVALPDIPFTMNSYPELLTFVFTKSQSQFGFTAFPKLCEMLTNFEQQFPGVLDRAEKTALECRNLNRALLLYAACCVVRRSQTMKQENVAEKGEDDMDMSGGDDWEPINPALEHADCTILTIHTAWLAGELGRPAPYSKVVGAIGAFLREQIASLAASEKWKSDALEEHLSSSAHIVELRTLLPHTLNLSLLRCEIAWELVSLWFKDSYENGDNLELAMGYLGSIDCARLRHGVISLMWQNFILERFKEVILLIEKTGRAPKEREARKQLHMPEIRVVEFLSRCHELLKMLMDDVRDPPPPSQIQLEDFIEIAQSHPPSSLQSLITLRDSLVELANRQALVNYHLVLHHYHLAVAAAIQLSSGIRLHILSILFCPIGQRAFFHPLDSHPLIPLEKVDDAVLERRHQFLAKIAEQGTDVDRRLARVLSCEWNLTVDTIQSTQVLCHLRAGQDEAASREMTGITQTESFVQTMARLLAARTLRLAEEEKTVLTGAHLSFLTTTAGDERMRVDWSNSDWKEAVRSFGRLISALSLQPQFLAPFLRISGITTQYWAISILD</sequence>
<keyword evidence="4" id="KW-0963">Cytoplasm</keyword>
<dbReference type="PANTHER" id="PTHR12472:SF0">
    <property type="entry name" value="RAB3 GTPASE-ACTIVATING PROTEIN NON-CATALYTIC SUBUNIT"/>
    <property type="match status" value="1"/>
</dbReference>
<reference evidence="7" key="1">
    <citation type="submission" date="2023-07" db="EMBL/GenBank/DDBJ databases">
        <authorList>
            <consortium name="CYATHOMIX"/>
        </authorList>
    </citation>
    <scope>NUCLEOTIDE SEQUENCE</scope>
    <source>
        <strain evidence="7">N/A</strain>
    </source>
</reference>
<dbReference type="Proteomes" id="UP001176961">
    <property type="component" value="Unassembled WGS sequence"/>
</dbReference>
<evidence type="ECO:0000259" key="5">
    <source>
        <dbReference type="Pfam" id="PF14655"/>
    </source>
</evidence>
<feature type="domain" description="Rab3GAP regulatory subunit C-terminal" evidence="6">
    <location>
        <begin position="852"/>
        <end position="1162"/>
    </location>
</feature>
<evidence type="ECO:0000256" key="1">
    <source>
        <dbReference type="ARBA" id="ARBA00004496"/>
    </source>
</evidence>
<keyword evidence="3" id="KW-0343">GTPase activation</keyword>
<keyword evidence="8" id="KW-1185">Reference proteome</keyword>
<evidence type="ECO:0000256" key="3">
    <source>
        <dbReference type="ARBA" id="ARBA00022468"/>
    </source>
</evidence>
<feature type="domain" description="Rab3-GAP regulatory subunit N-terminal" evidence="5">
    <location>
        <begin position="84"/>
        <end position="461"/>
    </location>
</feature>
<dbReference type="InterPro" id="IPR032839">
    <property type="entry name" value="RAB3GAP_N"/>
</dbReference>
<evidence type="ECO:0008006" key="9">
    <source>
        <dbReference type="Google" id="ProtNLM"/>
    </source>
</evidence>
<dbReference type="PANTHER" id="PTHR12472">
    <property type="entry name" value="RAB3-GAP REGULATORY DOMAIN"/>
    <property type="match status" value="1"/>
</dbReference>
<comment type="subcellular location">
    <subcellularLocation>
        <location evidence="1">Cytoplasm</location>
    </subcellularLocation>
</comment>
<gene>
    <name evidence="7" type="ORF">CYNAS_LOCUS4593</name>
</gene>
<evidence type="ECO:0000313" key="8">
    <source>
        <dbReference type="Proteomes" id="UP001176961"/>
    </source>
</evidence>
<evidence type="ECO:0000313" key="7">
    <source>
        <dbReference type="EMBL" id="CAJ0592610.1"/>
    </source>
</evidence>
<comment type="similarity">
    <text evidence="2">Belongs to the Rab3-GAP regulatory subunit family.</text>
</comment>
<dbReference type="GO" id="GO:0005096">
    <property type="term" value="F:GTPase activator activity"/>
    <property type="evidence" value="ECO:0007669"/>
    <property type="project" value="UniProtKB-KW"/>
</dbReference>
<evidence type="ECO:0000259" key="6">
    <source>
        <dbReference type="Pfam" id="PF14656"/>
    </source>
</evidence>
<protein>
    <recommendedName>
        <fullName evidence="9">Rab3 GTPase-activating protein non-catalytic subunit</fullName>
    </recommendedName>
</protein>